<dbReference type="PANTHER" id="PTHR37316:SF1">
    <property type="entry name" value="TEICHOIC ACID GLYCEROL-PHOSPHATE PRIMASE"/>
    <property type="match status" value="1"/>
</dbReference>
<protein>
    <submittedName>
        <fullName evidence="7">TagB3 protein</fullName>
    </submittedName>
</protein>
<sequence length="381" mass="43818">MAILKKAIYLWLVRCMSWLAHFKTSTRVIYLMSFADNLDFIRELNQRVPGRLTVYYQPSTATGAAQLVAEGIATQPFHDSMQFALTGVPVLTQATDIYVDNYFAFTAGLKRRSGQRLIQLWHAGGAVKAFGWGDPQTKQRTPEDQRRFQQVYDHITDYVVGSRKMGQVFAESYQVPMSRMRVLGYPRSDRYRQAPWVKTTQAAIYAQYPEFRDTEVILYAPTYRAGVTFELPTDFGELNLAPNQRLVIKLHPHLADQAEKLRQQYPQLVTLVPDFTTDELLTVTNTLISDYSSVIFDYALLPNCQKMVFYVFDWQSYQVDVGLQADFEQWAPGPFVKTTSELNRELAAPAKPLKLTAFNELWNTRNDGQATKRTLAYFYQK</sequence>
<dbReference type="GO" id="GO:0019350">
    <property type="term" value="P:teichoic acid biosynthetic process"/>
    <property type="evidence" value="ECO:0007669"/>
    <property type="project" value="UniProtKB-KW"/>
</dbReference>
<gene>
    <name evidence="7" type="ORF">DY78_GL002631</name>
</gene>
<comment type="similarity">
    <text evidence="2">Belongs to the CDP-glycerol glycerophosphotransferase family.</text>
</comment>
<name>A0A0R2NR49_9LACO</name>
<keyword evidence="5" id="KW-0777">Teichoic acid biosynthesis</keyword>
<dbReference type="PANTHER" id="PTHR37316">
    <property type="entry name" value="TEICHOIC ACID GLYCEROL-PHOSPHATE PRIMASE"/>
    <property type="match status" value="1"/>
</dbReference>
<dbReference type="Pfam" id="PF04464">
    <property type="entry name" value="Glyphos_transf"/>
    <property type="match status" value="1"/>
</dbReference>
<dbReference type="InterPro" id="IPR043149">
    <property type="entry name" value="TagF_N"/>
</dbReference>
<accession>A0A0R2NR49</accession>
<keyword evidence="3" id="KW-1003">Cell membrane</keyword>
<dbReference type="InterPro" id="IPR007554">
    <property type="entry name" value="Glycerophosphate_synth"/>
</dbReference>
<comment type="caution">
    <text evidence="7">The sequence shown here is derived from an EMBL/GenBank/DDBJ whole genome shotgun (WGS) entry which is preliminary data.</text>
</comment>
<dbReference type="InterPro" id="IPR051612">
    <property type="entry name" value="Teichoic_Acid_Biosynth"/>
</dbReference>
<evidence type="ECO:0000256" key="3">
    <source>
        <dbReference type="ARBA" id="ARBA00022475"/>
    </source>
</evidence>
<reference evidence="7 8" key="1">
    <citation type="journal article" date="2015" name="Genome Announc.">
        <title>Expanding the biotechnology potential of lactobacilli through comparative genomics of 213 strains and associated genera.</title>
        <authorList>
            <person name="Sun Z."/>
            <person name="Harris H.M."/>
            <person name="McCann A."/>
            <person name="Guo C."/>
            <person name="Argimon S."/>
            <person name="Zhang W."/>
            <person name="Yang X."/>
            <person name="Jeffery I.B."/>
            <person name="Cooney J.C."/>
            <person name="Kagawa T.F."/>
            <person name="Liu W."/>
            <person name="Song Y."/>
            <person name="Salvetti E."/>
            <person name="Wrobel A."/>
            <person name="Rasinkangas P."/>
            <person name="Parkhill J."/>
            <person name="Rea M.C."/>
            <person name="O'Sullivan O."/>
            <person name="Ritari J."/>
            <person name="Douillard F.P."/>
            <person name="Paul Ross R."/>
            <person name="Yang R."/>
            <person name="Briner A.E."/>
            <person name="Felis G.E."/>
            <person name="de Vos W.M."/>
            <person name="Barrangou R."/>
            <person name="Klaenhammer T.R."/>
            <person name="Caufield P.W."/>
            <person name="Cui Y."/>
            <person name="Zhang H."/>
            <person name="O'Toole P.W."/>
        </authorList>
    </citation>
    <scope>NUCLEOTIDE SEQUENCE [LARGE SCALE GENOMIC DNA]</scope>
    <source>
        <strain evidence="7 8">DSM 21115</strain>
    </source>
</reference>
<dbReference type="Gene3D" id="3.40.50.12580">
    <property type="match status" value="1"/>
</dbReference>
<dbReference type="GO" id="GO:0005886">
    <property type="term" value="C:plasma membrane"/>
    <property type="evidence" value="ECO:0007669"/>
    <property type="project" value="UniProtKB-SubCell"/>
</dbReference>
<comment type="subcellular location">
    <subcellularLocation>
        <location evidence="1">Cell membrane</location>
        <topology evidence="1">Peripheral membrane protein</topology>
    </subcellularLocation>
</comment>
<evidence type="ECO:0000256" key="5">
    <source>
        <dbReference type="ARBA" id="ARBA00022944"/>
    </source>
</evidence>
<dbReference type="Proteomes" id="UP000050920">
    <property type="component" value="Unassembled WGS sequence"/>
</dbReference>
<dbReference type="InterPro" id="IPR043148">
    <property type="entry name" value="TagF_C"/>
</dbReference>
<evidence type="ECO:0000256" key="6">
    <source>
        <dbReference type="ARBA" id="ARBA00023136"/>
    </source>
</evidence>
<dbReference type="RefSeq" id="WP_029778987.1">
    <property type="nucleotide sequence ID" value="NZ_AYGX02000052.1"/>
</dbReference>
<evidence type="ECO:0000313" key="7">
    <source>
        <dbReference type="EMBL" id="KRO28133.1"/>
    </source>
</evidence>
<dbReference type="AlphaFoldDB" id="A0A0R2NR49"/>
<keyword evidence="4" id="KW-0808">Transferase</keyword>
<keyword evidence="6" id="KW-0472">Membrane</keyword>
<dbReference type="EMBL" id="AYGX02000052">
    <property type="protein sequence ID" value="KRO28133.1"/>
    <property type="molecule type" value="Genomic_DNA"/>
</dbReference>
<evidence type="ECO:0000256" key="4">
    <source>
        <dbReference type="ARBA" id="ARBA00022679"/>
    </source>
</evidence>
<proteinExistence type="inferred from homology"/>
<evidence type="ECO:0000256" key="1">
    <source>
        <dbReference type="ARBA" id="ARBA00004202"/>
    </source>
</evidence>
<dbReference type="Gene3D" id="3.40.50.11820">
    <property type="match status" value="1"/>
</dbReference>
<organism evidence="7 8">
    <name type="scientific">Lactiplantibacillus fabifermentans DSM 21115</name>
    <dbReference type="NCBI Taxonomy" id="1413187"/>
    <lineage>
        <taxon>Bacteria</taxon>
        <taxon>Bacillati</taxon>
        <taxon>Bacillota</taxon>
        <taxon>Bacilli</taxon>
        <taxon>Lactobacillales</taxon>
        <taxon>Lactobacillaceae</taxon>
        <taxon>Lactiplantibacillus</taxon>
    </lineage>
</organism>
<dbReference type="GO" id="GO:0047355">
    <property type="term" value="F:CDP-glycerol glycerophosphotransferase activity"/>
    <property type="evidence" value="ECO:0007669"/>
    <property type="project" value="InterPro"/>
</dbReference>
<evidence type="ECO:0000313" key="8">
    <source>
        <dbReference type="Proteomes" id="UP000050920"/>
    </source>
</evidence>
<evidence type="ECO:0000256" key="2">
    <source>
        <dbReference type="ARBA" id="ARBA00010488"/>
    </source>
</evidence>
<keyword evidence="8" id="KW-1185">Reference proteome</keyword>